<accession>A0A9W2YXZ2</accession>
<gene>
    <name evidence="3" type="primary">LOC129923005</name>
</gene>
<organism evidence="2 3">
    <name type="scientific">Biomphalaria glabrata</name>
    <name type="common">Bloodfluke planorb</name>
    <name type="synonym">Freshwater snail</name>
    <dbReference type="NCBI Taxonomy" id="6526"/>
    <lineage>
        <taxon>Eukaryota</taxon>
        <taxon>Metazoa</taxon>
        <taxon>Spiralia</taxon>
        <taxon>Lophotrochozoa</taxon>
        <taxon>Mollusca</taxon>
        <taxon>Gastropoda</taxon>
        <taxon>Heterobranchia</taxon>
        <taxon>Euthyneura</taxon>
        <taxon>Panpulmonata</taxon>
        <taxon>Hygrophila</taxon>
        <taxon>Lymnaeoidea</taxon>
        <taxon>Planorbidae</taxon>
        <taxon>Biomphalaria</taxon>
    </lineage>
</organism>
<evidence type="ECO:0000313" key="2">
    <source>
        <dbReference type="Proteomes" id="UP001165740"/>
    </source>
</evidence>
<feature type="signal peptide" evidence="1">
    <location>
        <begin position="1"/>
        <end position="19"/>
    </location>
</feature>
<proteinExistence type="predicted"/>
<dbReference type="RefSeq" id="XP_055867608.1">
    <property type="nucleotide sequence ID" value="XM_056011633.1"/>
</dbReference>
<dbReference type="AlphaFoldDB" id="A0A9W2YXZ2"/>
<name>A0A9W2YXZ2_BIOGL</name>
<dbReference type="GeneID" id="129923005"/>
<reference evidence="3" key="1">
    <citation type="submission" date="2025-08" db="UniProtKB">
        <authorList>
            <consortium name="RefSeq"/>
        </authorList>
    </citation>
    <scope>IDENTIFICATION</scope>
</reference>
<protein>
    <submittedName>
        <fullName evidence="3">Uncharacterized protein LOC129923005</fullName>
    </submittedName>
</protein>
<evidence type="ECO:0000256" key="1">
    <source>
        <dbReference type="SAM" id="SignalP"/>
    </source>
</evidence>
<evidence type="ECO:0000313" key="3">
    <source>
        <dbReference type="RefSeq" id="XP_055867608.1"/>
    </source>
</evidence>
<dbReference type="SUPFAM" id="SSF56436">
    <property type="entry name" value="C-type lectin-like"/>
    <property type="match status" value="1"/>
</dbReference>
<dbReference type="OrthoDB" id="10276832at2759"/>
<dbReference type="InterPro" id="IPR016187">
    <property type="entry name" value="CTDL_fold"/>
</dbReference>
<feature type="chain" id="PRO_5040748362" evidence="1">
    <location>
        <begin position="20"/>
        <end position="200"/>
    </location>
</feature>
<sequence>MSSFYWLVLLVCICPQVSGQCSRKVFEADELEAMNQVKETETQLAQLVALHSNNHTKFLHNTEKSFLRMFRSSTGFMYGAYRFLLSRYDVNNFYTAGISCALFGGHLPEIFHMEMYRYLVKNLKGNGRITCIILGTTKRNDNLWRNSFPEDEAITEFINGQPTKRKGFTFVEMRRDQAFKMVERRSFTTYDCQLMCQIPK</sequence>
<keyword evidence="1" id="KW-0732">Signal</keyword>
<keyword evidence="2" id="KW-1185">Reference proteome</keyword>
<dbReference type="Proteomes" id="UP001165740">
    <property type="component" value="Chromosome 14"/>
</dbReference>